<dbReference type="RefSeq" id="WP_341413591.1">
    <property type="nucleotide sequence ID" value="NZ_JBBPCC010000001.1"/>
</dbReference>
<feature type="chain" id="PRO_5046670122" evidence="3">
    <location>
        <begin position="19"/>
        <end position="360"/>
    </location>
</feature>
<dbReference type="PIRSF" id="PIRSF002825">
    <property type="entry name" value="CfbpA"/>
    <property type="match status" value="1"/>
</dbReference>
<accession>A0ABU9DEI5</accession>
<evidence type="ECO:0000256" key="2">
    <source>
        <dbReference type="SAM" id="MobiDB-lite"/>
    </source>
</evidence>
<feature type="compositionally biased region" description="Gly residues" evidence="2">
    <location>
        <begin position="23"/>
        <end position="38"/>
    </location>
</feature>
<dbReference type="PROSITE" id="PS51257">
    <property type="entry name" value="PROKAR_LIPOPROTEIN"/>
    <property type="match status" value="1"/>
</dbReference>
<evidence type="ECO:0000313" key="5">
    <source>
        <dbReference type="Proteomes" id="UP001469365"/>
    </source>
</evidence>
<name>A0ABU9DEI5_9BACL</name>
<evidence type="ECO:0000313" key="4">
    <source>
        <dbReference type="EMBL" id="MEK8126537.1"/>
    </source>
</evidence>
<dbReference type="Proteomes" id="UP001469365">
    <property type="component" value="Unassembled WGS sequence"/>
</dbReference>
<dbReference type="PANTHER" id="PTHR30006">
    <property type="entry name" value="THIAMINE-BINDING PERIPLASMIC PROTEIN-RELATED"/>
    <property type="match status" value="1"/>
</dbReference>
<feature type="signal peptide" evidence="3">
    <location>
        <begin position="1"/>
        <end position="18"/>
    </location>
</feature>
<sequence length="360" mass="38644">MKKIARLGALSLLVLALAGCGSTGGTSGTAGSGAGTGSGEASKEPKEAGKTGSQSVSLYTSFPSEIMNPIVKEFQDRTGIKVEIVTGGTGELYKRIDAEAANPQGDVLWGGAADSLELYKKNFESYNSPESAHIAAPYKSPTGLWTAFTIVPQVIMYNKDQVKDQVPTGWSGLLDPKFKGKVAFADPSKASSSYFQLTILLTAFEKNGEKGWDYAKKLVSNLDGKLLSGSSAVPKAIADGEFPIGITYEEAAYRYLTGGAPVGIIYPEEGTLFAAETIALIKNSKNADNGKKFIDFLLSKEVQELVSTDFKRRSVRDDVKATEGLLPKEDVKVLKYDPEWTGTKQKEILKQFQDIVIGKP</sequence>
<keyword evidence="5" id="KW-1185">Reference proteome</keyword>
<dbReference type="InterPro" id="IPR006059">
    <property type="entry name" value="SBP"/>
</dbReference>
<organism evidence="4 5">
    <name type="scientific">Paenibacillus filicis</name>
    <dbReference type="NCBI Taxonomy" id="669464"/>
    <lineage>
        <taxon>Bacteria</taxon>
        <taxon>Bacillati</taxon>
        <taxon>Bacillota</taxon>
        <taxon>Bacilli</taxon>
        <taxon>Bacillales</taxon>
        <taxon>Paenibacillaceae</taxon>
        <taxon>Paenibacillus</taxon>
    </lineage>
</organism>
<dbReference type="Gene3D" id="3.40.190.10">
    <property type="entry name" value="Periplasmic binding protein-like II"/>
    <property type="match status" value="2"/>
</dbReference>
<gene>
    <name evidence="4" type="ORF">WMW72_01270</name>
</gene>
<proteinExistence type="predicted"/>
<keyword evidence="1 3" id="KW-0732">Signal</keyword>
<dbReference type="CDD" id="cd13546">
    <property type="entry name" value="PBP2_BitB"/>
    <property type="match status" value="1"/>
</dbReference>
<dbReference type="EMBL" id="JBBPCC010000001">
    <property type="protein sequence ID" value="MEK8126537.1"/>
    <property type="molecule type" value="Genomic_DNA"/>
</dbReference>
<evidence type="ECO:0000256" key="1">
    <source>
        <dbReference type="ARBA" id="ARBA00022729"/>
    </source>
</evidence>
<evidence type="ECO:0000256" key="3">
    <source>
        <dbReference type="SAM" id="SignalP"/>
    </source>
</evidence>
<dbReference type="PANTHER" id="PTHR30006:SF2">
    <property type="entry name" value="ABC TRANSPORTER SUBSTRATE-BINDING PROTEIN"/>
    <property type="match status" value="1"/>
</dbReference>
<reference evidence="4 5" key="1">
    <citation type="submission" date="2024-04" db="EMBL/GenBank/DDBJ databases">
        <title>draft genome sequnece of Paenibacillus filicis.</title>
        <authorList>
            <person name="Kim D.-U."/>
        </authorList>
    </citation>
    <scope>NUCLEOTIDE SEQUENCE [LARGE SCALE GENOMIC DNA]</scope>
    <source>
        <strain evidence="4 5">KACC14197</strain>
    </source>
</reference>
<dbReference type="InterPro" id="IPR026045">
    <property type="entry name" value="Ferric-bd"/>
</dbReference>
<comment type="caution">
    <text evidence="4">The sequence shown here is derived from an EMBL/GenBank/DDBJ whole genome shotgun (WGS) entry which is preliminary data.</text>
</comment>
<feature type="region of interest" description="Disordered" evidence="2">
    <location>
        <begin position="23"/>
        <end position="54"/>
    </location>
</feature>
<protein>
    <submittedName>
        <fullName evidence="4">ABC transporter substrate-binding protein</fullName>
    </submittedName>
</protein>
<dbReference type="Pfam" id="PF13416">
    <property type="entry name" value="SBP_bac_8"/>
    <property type="match status" value="1"/>
</dbReference>
<dbReference type="SUPFAM" id="SSF53850">
    <property type="entry name" value="Periplasmic binding protein-like II"/>
    <property type="match status" value="1"/>
</dbReference>